<dbReference type="InterPro" id="IPR002941">
    <property type="entry name" value="DNA_methylase_N4/N6"/>
</dbReference>
<dbReference type="Pfam" id="PF02195">
    <property type="entry name" value="ParB_N"/>
    <property type="match status" value="1"/>
</dbReference>
<dbReference type="RefSeq" id="WP_209334286.1">
    <property type="nucleotide sequence ID" value="NZ_JAGIYY010000001.1"/>
</dbReference>
<keyword evidence="3" id="KW-0489">Methyltransferase</keyword>
<comment type="catalytic activity">
    <reaction evidence="6">
        <text>a 2'-deoxyadenosine in DNA + S-adenosyl-L-methionine = an N(6)-methyl-2'-deoxyadenosine in DNA + S-adenosyl-L-homocysteine + H(+)</text>
        <dbReference type="Rhea" id="RHEA:15197"/>
        <dbReference type="Rhea" id="RHEA-COMP:12418"/>
        <dbReference type="Rhea" id="RHEA-COMP:12419"/>
        <dbReference type="ChEBI" id="CHEBI:15378"/>
        <dbReference type="ChEBI" id="CHEBI:57856"/>
        <dbReference type="ChEBI" id="CHEBI:59789"/>
        <dbReference type="ChEBI" id="CHEBI:90615"/>
        <dbReference type="ChEBI" id="CHEBI:90616"/>
        <dbReference type="EC" id="2.1.1.72"/>
    </reaction>
</comment>
<keyword evidence="4" id="KW-0808">Transferase</keyword>
<dbReference type="PANTHER" id="PTHR33375:SF1">
    <property type="entry name" value="CHROMOSOME-PARTITIONING PROTEIN PARB-RELATED"/>
    <property type="match status" value="1"/>
</dbReference>
<dbReference type="Gene3D" id="3.40.50.150">
    <property type="entry name" value="Vaccinia Virus protein VP39"/>
    <property type="match status" value="1"/>
</dbReference>
<dbReference type="GO" id="GO:0008170">
    <property type="term" value="F:N-methyltransferase activity"/>
    <property type="evidence" value="ECO:0007669"/>
    <property type="project" value="InterPro"/>
</dbReference>
<keyword evidence="9" id="KW-1185">Reference proteome</keyword>
<evidence type="ECO:0000256" key="1">
    <source>
        <dbReference type="ARBA" id="ARBA00006594"/>
    </source>
</evidence>
<dbReference type="PANTHER" id="PTHR33375">
    <property type="entry name" value="CHROMOSOME-PARTITIONING PROTEIN PARB-RELATED"/>
    <property type="match status" value="1"/>
</dbReference>
<organism evidence="8 9">
    <name type="scientific">Tianweitania sediminis</name>
    <dbReference type="NCBI Taxonomy" id="1502156"/>
    <lineage>
        <taxon>Bacteria</taxon>
        <taxon>Pseudomonadati</taxon>
        <taxon>Pseudomonadota</taxon>
        <taxon>Alphaproteobacteria</taxon>
        <taxon>Hyphomicrobiales</taxon>
        <taxon>Phyllobacteriaceae</taxon>
        <taxon>Tianweitania</taxon>
    </lineage>
</organism>
<dbReference type="InterPro" id="IPR036086">
    <property type="entry name" value="ParB/Sulfiredoxin_sf"/>
</dbReference>
<dbReference type="SUPFAM" id="SSF110849">
    <property type="entry name" value="ParB/Sulfiredoxin"/>
    <property type="match status" value="1"/>
</dbReference>
<evidence type="ECO:0000256" key="5">
    <source>
        <dbReference type="ARBA" id="ARBA00022691"/>
    </source>
</evidence>
<dbReference type="SUPFAM" id="SSF53335">
    <property type="entry name" value="S-adenosyl-L-methionine-dependent methyltransferases"/>
    <property type="match status" value="1"/>
</dbReference>
<dbReference type="EC" id="2.1.1.72" evidence="2"/>
<sequence length="452" mass="49578">MTPPRGPTKASAKIAAALRTDFELVIELIPVTSLKPYERNARTHSKAQVKQITASIRSAGFVNPILIDENDEIIAGHGRLEAAVSLGMETVPVVRLVHLTSAQKRTLRLADNKIADNAGYNLELLAMELKELVIEESFEIEASGFSITEVDRLIFEQENAAADPADSFAEPEPVAVSRPGDLFRLGVHRLLCGDARKQQDLERVCGPDLIDMAFLDPPYNVRVAEIVGRGSIKHDEFAMASGEMSTPEFRFFLKEALTAATASSRNGALHYICMDWRHVEDVLAVGGEVYGCLINIVVWQKSNGGQGSFYRSAHEMIPVFRVGGEQHLNTIELGRHGRNRSNVWQYAGVNTFGKERMAELASHPTVKPVAMVVDAIRDCTKRGDLVLDTFAGSGTTIVACERSGRVCRAVEYSPGYVDVAIRRWQTFTGKDAVHVETGLTFDELAAERGEAA</sequence>
<evidence type="ECO:0000256" key="2">
    <source>
        <dbReference type="ARBA" id="ARBA00011900"/>
    </source>
</evidence>
<feature type="domain" description="ParB-like N-terminal" evidence="7">
    <location>
        <begin position="27"/>
        <end position="113"/>
    </location>
</feature>
<keyword evidence="5" id="KW-0949">S-adenosyl-L-methionine</keyword>
<dbReference type="PRINTS" id="PR00506">
    <property type="entry name" value="D21N6MTFRASE"/>
</dbReference>
<dbReference type="InterPro" id="IPR003115">
    <property type="entry name" value="ParB_N"/>
</dbReference>
<dbReference type="GO" id="GO:0007059">
    <property type="term" value="P:chromosome segregation"/>
    <property type="evidence" value="ECO:0007669"/>
    <property type="project" value="TreeGrafter"/>
</dbReference>
<dbReference type="GO" id="GO:0005694">
    <property type="term" value="C:chromosome"/>
    <property type="evidence" value="ECO:0007669"/>
    <property type="project" value="TreeGrafter"/>
</dbReference>
<accession>A0A8J7RMC4</accession>
<dbReference type="GO" id="GO:0032259">
    <property type="term" value="P:methylation"/>
    <property type="evidence" value="ECO:0007669"/>
    <property type="project" value="UniProtKB-KW"/>
</dbReference>
<dbReference type="EMBL" id="JAGIYY010000001">
    <property type="protein sequence ID" value="MBP0438384.1"/>
    <property type="molecule type" value="Genomic_DNA"/>
</dbReference>
<dbReference type="Gene3D" id="3.90.1530.10">
    <property type="entry name" value="Conserved hypothetical protein from pyrococcus furiosus pfu- 392566-001, ParB domain"/>
    <property type="match status" value="1"/>
</dbReference>
<dbReference type="GO" id="GO:0003677">
    <property type="term" value="F:DNA binding"/>
    <property type="evidence" value="ECO:0007669"/>
    <property type="project" value="InterPro"/>
</dbReference>
<evidence type="ECO:0000256" key="4">
    <source>
        <dbReference type="ARBA" id="ARBA00022679"/>
    </source>
</evidence>
<proteinExistence type="inferred from homology"/>
<protein>
    <recommendedName>
        <fullName evidence="2">site-specific DNA-methyltransferase (adenine-specific)</fullName>
        <ecNumber evidence="2">2.1.1.72</ecNumber>
    </recommendedName>
</protein>
<name>A0A8J7RMC4_9HYPH</name>
<comment type="caution">
    <text evidence="8">The sequence shown here is derived from an EMBL/GenBank/DDBJ whole genome shotgun (WGS) entry which is preliminary data.</text>
</comment>
<dbReference type="GO" id="GO:0009007">
    <property type="term" value="F:site-specific DNA-methyltransferase (adenine-specific) activity"/>
    <property type="evidence" value="ECO:0007669"/>
    <property type="project" value="UniProtKB-EC"/>
</dbReference>
<dbReference type="InterPro" id="IPR015840">
    <property type="entry name" value="DNA_MeTrfase_ParB"/>
</dbReference>
<dbReference type="Proteomes" id="UP000666240">
    <property type="component" value="Unassembled WGS sequence"/>
</dbReference>
<dbReference type="GO" id="GO:0045881">
    <property type="term" value="P:positive regulation of sporulation resulting in formation of a cellular spore"/>
    <property type="evidence" value="ECO:0007669"/>
    <property type="project" value="TreeGrafter"/>
</dbReference>
<evidence type="ECO:0000256" key="6">
    <source>
        <dbReference type="ARBA" id="ARBA00047942"/>
    </source>
</evidence>
<dbReference type="InterPro" id="IPR029063">
    <property type="entry name" value="SAM-dependent_MTases_sf"/>
</dbReference>
<dbReference type="InterPro" id="IPR050336">
    <property type="entry name" value="Chromosome_partition/occlusion"/>
</dbReference>
<evidence type="ECO:0000313" key="8">
    <source>
        <dbReference type="EMBL" id="MBP0438384.1"/>
    </source>
</evidence>
<evidence type="ECO:0000313" key="9">
    <source>
        <dbReference type="Proteomes" id="UP000666240"/>
    </source>
</evidence>
<evidence type="ECO:0000256" key="3">
    <source>
        <dbReference type="ARBA" id="ARBA00022603"/>
    </source>
</evidence>
<comment type="similarity">
    <text evidence="1">Belongs to the N(4)/N(6)-methyltransferase family.</text>
</comment>
<dbReference type="SMART" id="SM00470">
    <property type="entry name" value="ParB"/>
    <property type="match status" value="1"/>
</dbReference>
<reference evidence="8" key="1">
    <citation type="submission" date="2021-03" db="EMBL/GenBank/DDBJ databases">
        <title>Genome sequencing and assembly of Tianweitania sediminis.</title>
        <authorList>
            <person name="Chhetri G."/>
        </authorList>
    </citation>
    <scope>NUCLEOTIDE SEQUENCE</scope>
    <source>
        <strain evidence="8">Z8</strain>
    </source>
</reference>
<dbReference type="InterPro" id="IPR002295">
    <property type="entry name" value="N4/N6-MTase_EcoPI_Mod-like"/>
</dbReference>
<dbReference type="PIRSF" id="PIRSF036758">
    <property type="entry name" value="Aden_M_ParB"/>
    <property type="match status" value="1"/>
</dbReference>
<dbReference type="Pfam" id="PF01555">
    <property type="entry name" value="N6_N4_Mtase"/>
    <property type="match status" value="1"/>
</dbReference>
<gene>
    <name evidence="8" type="ORF">J5Y06_06960</name>
</gene>
<dbReference type="AlphaFoldDB" id="A0A8J7RMC4"/>
<dbReference type="CDD" id="cd16403">
    <property type="entry name" value="ParB_N_like_MT"/>
    <property type="match status" value="1"/>
</dbReference>
<evidence type="ECO:0000259" key="7">
    <source>
        <dbReference type="SMART" id="SM00470"/>
    </source>
</evidence>